<proteinExistence type="predicted"/>
<evidence type="ECO:0000313" key="1">
    <source>
        <dbReference type="EMBL" id="KAJ3528743.1"/>
    </source>
</evidence>
<dbReference type="EMBL" id="JANHOG010001996">
    <property type="protein sequence ID" value="KAJ3528743.1"/>
    <property type="molecule type" value="Genomic_DNA"/>
</dbReference>
<comment type="caution">
    <text evidence="1">The sequence shown here is derived from an EMBL/GenBank/DDBJ whole genome shotgun (WGS) entry which is preliminary data.</text>
</comment>
<accession>A0ACC1RZ80</accession>
<evidence type="ECO:0000313" key="2">
    <source>
        <dbReference type="Proteomes" id="UP001148662"/>
    </source>
</evidence>
<keyword evidence="2" id="KW-1185">Reference proteome</keyword>
<organism evidence="1 2">
    <name type="scientific">Phlebia brevispora</name>
    <dbReference type="NCBI Taxonomy" id="194682"/>
    <lineage>
        <taxon>Eukaryota</taxon>
        <taxon>Fungi</taxon>
        <taxon>Dikarya</taxon>
        <taxon>Basidiomycota</taxon>
        <taxon>Agaricomycotina</taxon>
        <taxon>Agaricomycetes</taxon>
        <taxon>Polyporales</taxon>
        <taxon>Meruliaceae</taxon>
        <taxon>Phlebia</taxon>
    </lineage>
</organism>
<reference evidence="1" key="1">
    <citation type="submission" date="2022-07" db="EMBL/GenBank/DDBJ databases">
        <title>Genome Sequence of Phlebia brevispora.</title>
        <authorList>
            <person name="Buettner E."/>
        </authorList>
    </citation>
    <scope>NUCLEOTIDE SEQUENCE</scope>
    <source>
        <strain evidence="1">MPL23</strain>
    </source>
</reference>
<gene>
    <name evidence="1" type="ORF">NM688_g7953</name>
</gene>
<dbReference type="Proteomes" id="UP001148662">
    <property type="component" value="Unassembled WGS sequence"/>
</dbReference>
<name>A0ACC1RZ80_9APHY</name>
<protein>
    <submittedName>
        <fullName evidence="1">Uncharacterized protein</fullName>
    </submittedName>
</protein>
<sequence>MASCRGVIGTVSSVAGELVVQIVTWMKTAEVKRILTRLKIRQPLTKLLLRDGTTGFTFLAVFSIVMQAIPTSQDLSILSLPFVSILMCRFMMKLRQVHLSDGTSGKVTSYSISIPSIVIGNLGAPLGVSGTTESEDYETGLDDDNLIFISSDPLGSGLRLA</sequence>